<dbReference type="InterPro" id="IPR013154">
    <property type="entry name" value="ADH-like_N"/>
</dbReference>
<dbReference type="PANTHER" id="PTHR43482:SF1">
    <property type="entry name" value="PROTEIN AST1-RELATED"/>
    <property type="match status" value="1"/>
</dbReference>
<dbReference type="GO" id="GO:0016491">
    <property type="term" value="F:oxidoreductase activity"/>
    <property type="evidence" value="ECO:0007669"/>
    <property type="project" value="InterPro"/>
</dbReference>
<dbReference type="InterPro" id="IPR036291">
    <property type="entry name" value="NAD(P)-bd_dom_sf"/>
</dbReference>
<dbReference type="SUPFAM" id="SSF51735">
    <property type="entry name" value="NAD(P)-binding Rossmann-fold domains"/>
    <property type="match status" value="1"/>
</dbReference>
<dbReference type="CDD" id="cd05289">
    <property type="entry name" value="MDR_like_2"/>
    <property type="match status" value="1"/>
</dbReference>
<keyword evidence="3" id="KW-1185">Reference proteome</keyword>
<evidence type="ECO:0000313" key="3">
    <source>
        <dbReference type="Proteomes" id="UP000598775"/>
    </source>
</evidence>
<evidence type="ECO:0000259" key="1">
    <source>
        <dbReference type="SMART" id="SM00829"/>
    </source>
</evidence>
<accession>A0A917EY21</accession>
<dbReference type="Gene3D" id="3.40.50.720">
    <property type="entry name" value="NAD(P)-binding Rossmann-like Domain"/>
    <property type="match status" value="1"/>
</dbReference>
<sequence>MNSLGGVEVLTVAEVPVVKPGAGEVLVRVIAAGTNPGELSIREGALESRFVSKLPQGQGSDFAGIVVAVGADGPEGAARFSVGDEVIGWSEKRSSQADYVLVPDTQLILKPEAISWPVAGSLFVASVTAFAAVRAVGAGPGDTVVVSSAAGGVGSIAVQLLKSKGANVIALASPANHEWLASVDATPVDYAGDDLAGRIHTAAPGGVDALIDTHGPEYVDLGIELGIAPERIDTVIAFEAANRVGAKTEGSSTASTAEVLGEMAALVADGSIDVPIAATFPLDEVQAAYTELAKRHTRGKIVLLT</sequence>
<evidence type="ECO:0000313" key="2">
    <source>
        <dbReference type="EMBL" id="GGF31028.1"/>
    </source>
</evidence>
<feature type="domain" description="Enoyl reductase (ER)" evidence="1">
    <location>
        <begin position="5"/>
        <end position="303"/>
    </location>
</feature>
<name>A0A917EY21_9MICO</name>
<dbReference type="SMART" id="SM00829">
    <property type="entry name" value="PKS_ER"/>
    <property type="match status" value="1"/>
</dbReference>
<reference evidence="2 3" key="1">
    <citation type="journal article" date="2014" name="Int. J. Syst. Evol. Microbiol.">
        <title>Complete genome sequence of Corynebacterium casei LMG S-19264T (=DSM 44701T), isolated from a smear-ripened cheese.</title>
        <authorList>
            <consortium name="US DOE Joint Genome Institute (JGI-PGF)"/>
            <person name="Walter F."/>
            <person name="Albersmeier A."/>
            <person name="Kalinowski J."/>
            <person name="Ruckert C."/>
        </authorList>
    </citation>
    <scope>NUCLEOTIDE SEQUENCE [LARGE SCALE GENOMIC DNA]</scope>
    <source>
        <strain evidence="2 3">CGMCC 1.12976</strain>
    </source>
</reference>
<dbReference type="SUPFAM" id="SSF50129">
    <property type="entry name" value="GroES-like"/>
    <property type="match status" value="1"/>
</dbReference>
<dbReference type="EMBL" id="BMGP01000004">
    <property type="protein sequence ID" value="GGF31028.1"/>
    <property type="molecule type" value="Genomic_DNA"/>
</dbReference>
<dbReference type="PANTHER" id="PTHR43482">
    <property type="entry name" value="PROTEIN AST1-RELATED"/>
    <property type="match status" value="1"/>
</dbReference>
<organism evidence="2 3">
    <name type="scientific">Subtercola lobariae</name>
    <dbReference type="NCBI Taxonomy" id="1588641"/>
    <lineage>
        <taxon>Bacteria</taxon>
        <taxon>Bacillati</taxon>
        <taxon>Actinomycetota</taxon>
        <taxon>Actinomycetes</taxon>
        <taxon>Micrococcales</taxon>
        <taxon>Microbacteriaceae</taxon>
        <taxon>Subtercola</taxon>
    </lineage>
</organism>
<dbReference type="InterPro" id="IPR011032">
    <property type="entry name" value="GroES-like_sf"/>
</dbReference>
<dbReference type="Pfam" id="PF08240">
    <property type="entry name" value="ADH_N"/>
    <property type="match status" value="1"/>
</dbReference>
<proteinExistence type="predicted"/>
<dbReference type="Gene3D" id="3.90.180.10">
    <property type="entry name" value="Medium-chain alcohol dehydrogenases, catalytic domain"/>
    <property type="match status" value="1"/>
</dbReference>
<dbReference type="InterPro" id="IPR052585">
    <property type="entry name" value="Lipid_raft_assoc_Zn_ADH"/>
</dbReference>
<dbReference type="RefSeq" id="WP_229715282.1">
    <property type="nucleotide sequence ID" value="NZ_BMGP01000004.1"/>
</dbReference>
<gene>
    <name evidence="2" type="ORF">GCM10011399_25310</name>
</gene>
<dbReference type="InterPro" id="IPR020843">
    <property type="entry name" value="ER"/>
</dbReference>
<dbReference type="Proteomes" id="UP000598775">
    <property type="component" value="Unassembled WGS sequence"/>
</dbReference>
<dbReference type="Pfam" id="PF13602">
    <property type="entry name" value="ADH_zinc_N_2"/>
    <property type="match status" value="1"/>
</dbReference>
<dbReference type="AlphaFoldDB" id="A0A917EY21"/>
<comment type="caution">
    <text evidence="2">The sequence shown here is derived from an EMBL/GenBank/DDBJ whole genome shotgun (WGS) entry which is preliminary data.</text>
</comment>
<protein>
    <submittedName>
        <fullName evidence="2">Oxidoreductase</fullName>
    </submittedName>
</protein>